<sequence>MVRQQPGCKMLATPLDVINNAFNHNKSVALKTPNEKLPIVLSEEQMLAYFKKHDVNKDGKLSWDELKKAFSGLGVTWVRLTADRALLKADDNEDGCISLSEKEMDKLIEFVIKRKLNIQ</sequence>
<dbReference type="PROSITE" id="PS50222">
    <property type="entry name" value="EF_HAND_2"/>
    <property type="match status" value="1"/>
</dbReference>
<dbReference type="EMBL" id="PKPP01003546">
    <property type="protein sequence ID" value="PWA68889.1"/>
    <property type="molecule type" value="Genomic_DNA"/>
</dbReference>
<dbReference type="OrthoDB" id="26525at2759"/>
<dbReference type="InterPro" id="IPR002048">
    <property type="entry name" value="EF_hand_dom"/>
</dbReference>
<dbReference type="Proteomes" id="UP000245207">
    <property type="component" value="Unassembled WGS sequence"/>
</dbReference>
<protein>
    <submittedName>
        <fullName evidence="3">Polcalcin Che a 3</fullName>
    </submittedName>
</protein>
<proteinExistence type="predicted"/>
<evidence type="ECO:0000259" key="2">
    <source>
        <dbReference type="PROSITE" id="PS50222"/>
    </source>
</evidence>
<dbReference type="Pfam" id="PF13499">
    <property type="entry name" value="EF-hand_7"/>
    <property type="match status" value="1"/>
</dbReference>
<dbReference type="PROSITE" id="PS00018">
    <property type="entry name" value="EF_HAND_1"/>
    <property type="match status" value="1"/>
</dbReference>
<dbReference type="InterPro" id="IPR018247">
    <property type="entry name" value="EF_Hand_1_Ca_BS"/>
</dbReference>
<evidence type="ECO:0000313" key="4">
    <source>
        <dbReference type="Proteomes" id="UP000245207"/>
    </source>
</evidence>
<reference evidence="3 4" key="1">
    <citation type="journal article" date="2018" name="Mol. Plant">
        <title>The genome of Artemisia annua provides insight into the evolution of Asteraceae family and artemisinin biosynthesis.</title>
        <authorList>
            <person name="Shen Q."/>
            <person name="Zhang L."/>
            <person name="Liao Z."/>
            <person name="Wang S."/>
            <person name="Yan T."/>
            <person name="Shi P."/>
            <person name="Liu M."/>
            <person name="Fu X."/>
            <person name="Pan Q."/>
            <person name="Wang Y."/>
            <person name="Lv Z."/>
            <person name="Lu X."/>
            <person name="Zhang F."/>
            <person name="Jiang W."/>
            <person name="Ma Y."/>
            <person name="Chen M."/>
            <person name="Hao X."/>
            <person name="Li L."/>
            <person name="Tang Y."/>
            <person name="Lv G."/>
            <person name="Zhou Y."/>
            <person name="Sun X."/>
            <person name="Brodelius P.E."/>
            <person name="Rose J.K.C."/>
            <person name="Tang K."/>
        </authorList>
    </citation>
    <scope>NUCLEOTIDE SEQUENCE [LARGE SCALE GENOMIC DNA]</scope>
    <source>
        <strain evidence="4">cv. Huhao1</strain>
        <tissue evidence="3">Leaf</tissue>
    </source>
</reference>
<feature type="domain" description="EF-hand" evidence="2">
    <location>
        <begin position="41"/>
        <end position="76"/>
    </location>
</feature>
<evidence type="ECO:0000256" key="1">
    <source>
        <dbReference type="ARBA" id="ARBA00022837"/>
    </source>
</evidence>
<dbReference type="GO" id="GO:0005509">
    <property type="term" value="F:calcium ion binding"/>
    <property type="evidence" value="ECO:0007669"/>
    <property type="project" value="InterPro"/>
</dbReference>
<dbReference type="SUPFAM" id="SSF47473">
    <property type="entry name" value="EF-hand"/>
    <property type="match status" value="1"/>
</dbReference>
<dbReference type="AlphaFoldDB" id="A0A2U1N5Y3"/>
<dbReference type="CDD" id="cd00051">
    <property type="entry name" value="EFh"/>
    <property type="match status" value="1"/>
</dbReference>
<organism evidence="3 4">
    <name type="scientific">Artemisia annua</name>
    <name type="common">Sweet wormwood</name>
    <dbReference type="NCBI Taxonomy" id="35608"/>
    <lineage>
        <taxon>Eukaryota</taxon>
        <taxon>Viridiplantae</taxon>
        <taxon>Streptophyta</taxon>
        <taxon>Embryophyta</taxon>
        <taxon>Tracheophyta</taxon>
        <taxon>Spermatophyta</taxon>
        <taxon>Magnoliopsida</taxon>
        <taxon>eudicotyledons</taxon>
        <taxon>Gunneridae</taxon>
        <taxon>Pentapetalae</taxon>
        <taxon>asterids</taxon>
        <taxon>campanulids</taxon>
        <taxon>Asterales</taxon>
        <taxon>Asteraceae</taxon>
        <taxon>Asteroideae</taxon>
        <taxon>Anthemideae</taxon>
        <taxon>Artemisiinae</taxon>
        <taxon>Artemisia</taxon>
    </lineage>
</organism>
<dbReference type="Gene3D" id="1.10.238.10">
    <property type="entry name" value="EF-hand"/>
    <property type="match status" value="1"/>
</dbReference>
<keyword evidence="4" id="KW-1185">Reference proteome</keyword>
<comment type="caution">
    <text evidence="3">The sequence shown here is derived from an EMBL/GenBank/DDBJ whole genome shotgun (WGS) entry which is preliminary data.</text>
</comment>
<name>A0A2U1N5Y3_ARTAN</name>
<dbReference type="InterPro" id="IPR011992">
    <property type="entry name" value="EF-hand-dom_pair"/>
</dbReference>
<gene>
    <name evidence="3" type="ORF">CTI12_AA303310</name>
</gene>
<accession>A0A2U1N5Y3</accession>
<evidence type="ECO:0000313" key="3">
    <source>
        <dbReference type="EMBL" id="PWA68889.1"/>
    </source>
</evidence>
<keyword evidence="1" id="KW-0106">Calcium</keyword>